<sequence length="94" mass="10484">MSAETKRIKMEGIRVALQRSRTKLDEEMAKLPATGIIPFDTVPHFNEINRLLVRIRNLNIALAYLAGIPNGVQALAYKVTAPRISQVVKAVLKM</sequence>
<proteinExistence type="predicted"/>
<dbReference type="Proteomes" id="UP000202923">
    <property type="component" value="Genome"/>
</dbReference>
<dbReference type="KEGG" id="vg:29061967"/>
<accession>A0A1B2IE47</accession>
<dbReference type="RefSeq" id="YP_009278728.1">
    <property type="nucleotide sequence ID" value="NC_031010.1"/>
</dbReference>
<dbReference type="EMBL" id="KX397369">
    <property type="protein sequence ID" value="ANZ49475.1"/>
    <property type="molecule type" value="Genomic_DNA"/>
</dbReference>
<dbReference type="GeneID" id="29061967"/>
<evidence type="ECO:0000313" key="1">
    <source>
        <dbReference type="EMBL" id="ANZ49475.1"/>
    </source>
</evidence>
<protein>
    <submittedName>
        <fullName evidence="1">Uncharacterized protein</fullName>
    </submittedName>
</protein>
<evidence type="ECO:0000313" key="2">
    <source>
        <dbReference type="Proteomes" id="UP000202923"/>
    </source>
</evidence>
<organism evidence="1 2">
    <name type="scientific">Erwinia phage vB_EamM_Kwan</name>
    <dbReference type="NCBI Taxonomy" id="1883374"/>
    <lineage>
        <taxon>Viruses</taxon>
        <taxon>Duplodnaviria</taxon>
        <taxon>Heunggongvirae</taxon>
        <taxon>Uroviricota</taxon>
        <taxon>Caudoviricetes</taxon>
        <taxon>Chimalliviridae</taxon>
        <taxon>Wellingtonvirus</taxon>
        <taxon>Wellingtonvirus wellington</taxon>
    </lineage>
</organism>
<reference evidence="1 2" key="1">
    <citation type="submission" date="2016-06" db="EMBL/GenBank/DDBJ databases">
        <authorList>
            <person name="Kjaerup R.B."/>
            <person name="Dalgaard T.S."/>
            <person name="Juul-Madsen H.R."/>
        </authorList>
    </citation>
    <scope>NUCLEOTIDE SEQUENCE [LARGE SCALE GENOMIC DNA]</scope>
</reference>
<gene>
    <name evidence="1" type="ORF">KWAN_123</name>
</gene>
<name>A0A1B2IE47_9CAUD</name>